<protein>
    <submittedName>
        <fullName evidence="2">Uncharacterized protein</fullName>
    </submittedName>
</protein>
<accession>S9QEG9</accession>
<dbReference type="HOGENOM" id="CLU_3348449_0_0_5"/>
<name>S9QEG9_9RHOB</name>
<reference evidence="3" key="1">
    <citation type="journal article" date="2014" name="Stand. Genomic Sci.">
        <title>Genome sequence of the exopolysaccharide-producing Salipiger mucosus type strain (DSM 16094(T)), a moderately halophilic member of the Roseobacter clade.</title>
        <authorList>
            <person name="Riedel T."/>
            <person name="Spring S."/>
            <person name="Fiebig A."/>
            <person name="Petersen J."/>
            <person name="Kyrpides N.C."/>
            <person name="Goker M."/>
            <person name="Klenk H.P."/>
        </authorList>
    </citation>
    <scope>NUCLEOTIDE SEQUENCE [LARGE SCALE GENOMIC DNA]</scope>
    <source>
        <strain evidence="3">DSM 16094</strain>
    </source>
</reference>
<comment type="caution">
    <text evidence="2">The sequence shown here is derived from an EMBL/GenBank/DDBJ whole genome shotgun (WGS) entry which is preliminary data.</text>
</comment>
<evidence type="ECO:0000256" key="1">
    <source>
        <dbReference type="SAM" id="MobiDB-lite"/>
    </source>
</evidence>
<dbReference type="AlphaFoldDB" id="S9QEG9"/>
<gene>
    <name evidence="2" type="ORF">Salmuc_03938</name>
</gene>
<dbReference type="EMBL" id="APVH01000040">
    <property type="protein sequence ID" value="EPX78322.1"/>
    <property type="molecule type" value="Genomic_DNA"/>
</dbReference>
<keyword evidence="3" id="KW-1185">Reference proteome</keyword>
<evidence type="ECO:0000313" key="2">
    <source>
        <dbReference type="EMBL" id="EPX78322.1"/>
    </source>
</evidence>
<feature type="region of interest" description="Disordered" evidence="1">
    <location>
        <begin position="1"/>
        <end position="37"/>
    </location>
</feature>
<evidence type="ECO:0000313" key="3">
    <source>
        <dbReference type="Proteomes" id="UP000015347"/>
    </source>
</evidence>
<organism evidence="2 3">
    <name type="scientific">Salipiger mucosus DSM 16094</name>
    <dbReference type="NCBI Taxonomy" id="1123237"/>
    <lineage>
        <taxon>Bacteria</taxon>
        <taxon>Pseudomonadati</taxon>
        <taxon>Pseudomonadota</taxon>
        <taxon>Alphaproteobacteria</taxon>
        <taxon>Rhodobacterales</taxon>
        <taxon>Roseobacteraceae</taxon>
        <taxon>Salipiger</taxon>
    </lineage>
</organism>
<sequence>MVLSTRPDGAANDHLGREPRRTGLANQAKSVRGWNGM</sequence>
<dbReference type="Proteomes" id="UP000015347">
    <property type="component" value="Unassembled WGS sequence"/>
</dbReference>
<proteinExistence type="predicted"/>